<organism evidence="2 3">
    <name type="scientific">Hydatigena taeniaeformis</name>
    <name type="common">Feline tapeworm</name>
    <name type="synonym">Taenia taeniaeformis</name>
    <dbReference type="NCBI Taxonomy" id="6205"/>
    <lineage>
        <taxon>Eukaryota</taxon>
        <taxon>Metazoa</taxon>
        <taxon>Spiralia</taxon>
        <taxon>Lophotrochozoa</taxon>
        <taxon>Platyhelminthes</taxon>
        <taxon>Cestoda</taxon>
        <taxon>Eucestoda</taxon>
        <taxon>Cyclophyllidea</taxon>
        <taxon>Taeniidae</taxon>
        <taxon>Hydatigera</taxon>
    </lineage>
</organism>
<dbReference type="PROSITE" id="PS51207">
    <property type="entry name" value="PXA"/>
    <property type="match status" value="1"/>
</dbReference>
<dbReference type="GO" id="GO:0005769">
    <property type="term" value="C:early endosome"/>
    <property type="evidence" value="ECO:0007669"/>
    <property type="project" value="TreeGrafter"/>
</dbReference>
<sequence length="255" mass="29870">MNQVSRQILSRSLDLQILEYIIDDYVRYWYAHLTSETEFPDQLHAAIAQLASKVAKRAQRIDWVPFMIEGIPNMVIEHLRIHRRSLERRPLANTEEQIKLFFDEEVEMEKQICREAICTSKTRERNHLRKVTDVFLFAIMPEEDYRIVTVRYLIKVLRFRPTRLSTLQEILVNGVLLPAVNILADSDFVNQSIIKLCNESAFASPYFIQSLRMSTREDELQAVKERIEIFSAKLRGHDSGGDDVSTEQFEVVLLR</sequence>
<dbReference type="Pfam" id="PF02194">
    <property type="entry name" value="PXA"/>
    <property type="match status" value="1"/>
</dbReference>
<dbReference type="SMART" id="SM00313">
    <property type="entry name" value="PXA"/>
    <property type="match status" value="1"/>
</dbReference>
<keyword evidence="3" id="KW-1185">Reference proteome</keyword>
<dbReference type="OrthoDB" id="5772781at2759"/>
<evidence type="ECO:0000313" key="3">
    <source>
        <dbReference type="Proteomes" id="UP000274429"/>
    </source>
</evidence>
<gene>
    <name evidence="2" type="ORF">TTAC_LOCUS4754</name>
</gene>
<accession>A0A3P7EW88</accession>
<dbReference type="PANTHER" id="PTHR22775:SF3">
    <property type="entry name" value="SORTING NEXIN-13"/>
    <property type="match status" value="1"/>
</dbReference>
<dbReference type="AlphaFoldDB" id="A0A3P7EW88"/>
<feature type="domain" description="PXA" evidence="1">
    <location>
        <begin position="1"/>
        <end position="201"/>
    </location>
</feature>
<evidence type="ECO:0000313" key="2">
    <source>
        <dbReference type="EMBL" id="VDM25583.1"/>
    </source>
</evidence>
<reference evidence="2 3" key="1">
    <citation type="submission" date="2018-11" db="EMBL/GenBank/DDBJ databases">
        <authorList>
            <consortium name="Pathogen Informatics"/>
        </authorList>
    </citation>
    <scope>NUCLEOTIDE SEQUENCE [LARGE SCALE GENOMIC DNA]</scope>
</reference>
<name>A0A3P7EW88_HYDTA</name>
<dbReference type="GO" id="GO:0035091">
    <property type="term" value="F:phosphatidylinositol binding"/>
    <property type="evidence" value="ECO:0007669"/>
    <property type="project" value="TreeGrafter"/>
</dbReference>
<protein>
    <recommendedName>
        <fullName evidence="1">PXA domain-containing protein</fullName>
    </recommendedName>
</protein>
<dbReference type="Proteomes" id="UP000274429">
    <property type="component" value="Unassembled WGS sequence"/>
</dbReference>
<dbReference type="EMBL" id="UYWX01005244">
    <property type="protein sequence ID" value="VDM25583.1"/>
    <property type="molecule type" value="Genomic_DNA"/>
</dbReference>
<proteinExistence type="predicted"/>
<evidence type="ECO:0000259" key="1">
    <source>
        <dbReference type="PROSITE" id="PS51207"/>
    </source>
</evidence>
<dbReference type="PANTHER" id="PTHR22775">
    <property type="entry name" value="SORTING NEXIN"/>
    <property type="match status" value="1"/>
</dbReference>
<dbReference type="InterPro" id="IPR003114">
    <property type="entry name" value="Phox_assoc"/>
</dbReference>